<evidence type="ECO:0000256" key="3">
    <source>
        <dbReference type="ARBA" id="ARBA00023295"/>
    </source>
</evidence>
<dbReference type="PANTHER" id="PTHR42732:SF1">
    <property type="entry name" value="BETA-MANNOSIDASE"/>
    <property type="match status" value="1"/>
</dbReference>
<dbReference type="Pfam" id="PF00703">
    <property type="entry name" value="Glyco_hydro_2"/>
    <property type="match status" value="1"/>
</dbReference>
<dbReference type="SUPFAM" id="SSF49303">
    <property type="entry name" value="beta-Galactosidase/glucuronidase domain"/>
    <property type="match status" value="1"/>
</dbReference>
<protein>
    <submittedName>
        <fullName evidence="9">DUF4982 domain-containing protein</fullName>
    </submittedName>
</protein>
<evidence type="ECO:0000256" key="2">
    <source>
        <dbReference type="ARBA" id="ARBA00022801"/>
    </source>
</evidence>
<reference evidence="9 10" key="1">
    <citation type="submission" date="2019-10" db="EMBL/GenBank/DDBJ databases">
        <title>Description of Paenibacillus choica sp. nov.</title>
        <authorList>
            <person name="Carlier A."/>
            <person name="Qi S."/>
        </authorList>
    </citation>
    <scope>NUCLEOTIDE SEQUENCE [LARGE SCALE GENOMIC DNA]</scope>
    <source>
        <strain evidence="9 10">LMG 31460</strain>
    </source>
</reference>
<keyword evidence="3" id="KW-0326">Glycosidase</keyword>
<organism evidence="9 10">
    <name type="scientific">Paenibacillus germinis</name>
    <dbReference type="NCBI Taxonomy" id="2654979"/>
    <lineage>
        <taxon>Bacteria</taxon>
        <taxon>Bacillati</taxon>
        <taxon>Bacillota</taxon>
        <taxon>Bacilli</taxon>
        <taxon>Bacillales</taxon>
        <taxon>Paenibacillaceae</taxon>
        <taxon>Paenibacillus</taxon>
    </lineage>
</organism>
<dbReference type="InterPro" id="IPR006101">
    <property type="entry name" value="Glyco_hydro_2"/>
</dbReference>
<dbReference type="Gene3D" id="3.20.20.80">
    <property type="entry name" value="Glycosidases"/>
    <property type="match status" value="1"/>
</dbReference>
<dbReference type="Pfam" id="PF02837">
    <property type="entry name" value="Glyco_hydro_2_N"/>
    <property type="match status" value="1"/>
</dbReference>
<keyword evidence="2" id="KW-0378">Hydrolase</keyword>
<evidence type="ECO:0000259" key="7">
    <source>
        <dbReference type="Pfam" id="PF16355"/>
    </source>
</evidence>
<dbReference type="PANTHER" id="PTHR42732">
    <property type="entry name" value="BETA-GALACTOSIDASE"/>
    <property type="match status" value="1"/>
</dbReference>
<dbReference type="InterPro" id="IPR006103">
    <property type="entry name" value="Glyco_hydro_2_cat"/>
</dbReference>
<dbReference type="RefSeq" id="WP_171690755.1">
    <property type="nucleotide sequence ID" value="NZ_WHOC01000089.1"/>
</dbReference>
<dbReference type="InterPro" id="IPR040605">
    <property type="entry name" value="Glyco_hydro2_dom5"/>
</dbReference>
<dbReference type="Pfam" id="PF18565">
    <property type="entry name" value="Glyco_hydro2_C5"/>
    <property type="match status" value="1"/>
</dbReference>
<comment type="similarity">
    <text evidence="1">Belongs to the glycosyl hydrolase 2 family.</text>
</comment>
<dbReference type="SUPFAM" id="SSF49785">
    <property type="entry name" value="Galactose-binding domain-like"/>
    <property type="match status" value="1"/>
</dbReference>
<dbReference type="InterPro" id="IPR036156">
    <property type="entry name" value="Beta-gal/glucu_dom_sf"/>
</dbReference>
<dbReference type="InterPro" id="IPR051913">
    <property type="entry name" value="GH2_Domain-Containing"/>
</dbReference>
<evidence type="ECO:0000259" key="8">
    <source>
        <dbReference type="Pfam" id="PF18565"/>
    </source>
</evidence>
<feature type="domain" description="Glycosyl hydrolases family 2 sugar binding" evidence="6">
    <location>
        <begin position="64"/>
        <end position="157"/>
    </location>
</feature>
<dbReference type="Gene3D" id="2.60.40.10">
    <property type="entry name" value="Immunoglobulins"/>
    <property type="match status" value="3"/>
</dbReference>
<dbReference type="InterPro" id="IPR017853">
    <property type="entry name" value="GH"/>
</dbReference>
<dbReference type="Gene3D" id="2.60.120.260">
    <property type="entry name" value="Galactose-binding domain-like"/>
    <property type="match status" value="1"/>
</dbReference>
<dbReference type="InterPro" id="IPR006102">
    <property type="entry name" value="Ig-like_GH2"/>
</dbReference>
<dbReference type="InterPro" id="IPR008979">
    <property type="entry name" value="Galactose-bd-like_sf"/>
</dbReference>
<feature type="domain" description="Glycoside hydrolase family 2" evidence="8">
    <location>
        <begin position="697"/>
        <end position="798"/>
    </location>
</feature>
<dbReference type="EMBL" id="WHOC01000089">
    <property type="protein sequence ID" value="NOU87607.1"/>
    <property type="molecule type" value="Genomic_DNA"/>
</dbReference>
<feature type="domain" description="Glycoside hydrolase family 2 immunoglobulin-like beta-sandwich" evidence="4">
    <location>
        <begin position="170"/>
        <end position="273"/>
    </location>
</feature>
<keyword evidence="10" id="KW-1185">Reference proteome</keyword>
<dbReference type="Pfam" id="PF02836">
    <property type="entry name" value="Glyco_hydro_2_C"/>
    <property type="match status" value="1"/>
</dbReference>
<feature type="domain" description="Glycoside hydrolase family 2 catalytic" evidence="5">
    <location>
        <begin position="280"/>
        <end position="554"/>
    </location>
</feature>
<dbReference type="Proteomes" id="UP000658690">
    <property type="component" value="Unassembled WGS sequence"/>
</dbReference>
<dbReference type="InterPro" id="IPR032311">
    <property type="entry name" value="DUF4982"/>
</dbReference>
<dbReference type="PROSITE" id="PS00608">
    <property type="entry name" value="GLYCOSYL_HYDROL_F2_2"/>
    <property type="match status" value="1"/>
</dbReference>
<dbReference type="SUPFAM" id="SSF51445">
    <property type="entry name" value="(Trans)glycosidases"/>
    <property type="match status" value="1"/>
</dbReference>
<dbReference type="Pfam" id="PF16355">
    <property type="entry name" value="DUF4982"/>
    <property type="match status" value="1"/>
</dbReference>
<evidence type="ECO:0000256" key="1">
    <source>
        <dbReference type="ARBA" id="ARBA00007401"/>
    </source>
</evidence>
<sequence length="818" mass="92597">MLTGRNKEIFDSGWMFVQEDIHEGQRPDLDDSGWRTIGLPHDWSIEGSFDEKHPAGGDGAYLPTGIGWYRKTFLIPDDYRAKKVYIIFDGIYMNSDVWVNGHHLCRHINGYTGFICDLTPYLNNSQSNTLAVRVDNSQQPNSRWYSGSGIYRHTWLLVADKLHIPNWGTFVTTPEISGQSATVAISTKVTNEHDEKRDVLLVTTIVDEHDAIVSQTNSRLYLEANGKAESNEQLYIQEPHLWTVDQPYLYKAYTQIQCNDHVIDTVETLFGIRSIRFDCDNGFFLNDVSLKLNGVCLHHDGGCVGASVPERVLQRRLDILKTMGCNAIRMSHNPPSPEMLDMCDRMGFLVMNEAFDEWTISKEKNFTHDDPGDTRFGYYQHFPSCAEDDLISMIHRDRNHPSIILWSVGNEIRDQMTEEGAETLKRLADICHREDPTRLVTSACDCIEAQPVATTESFLTALDVVGYNYIDRWGTRRETLYADDRHRNPERIIIGSENAAIYGARGEYELNNPPSHLARRNYRSNMLQAEHLWKFTRMHDYVAGDFMWTGIDYLGEARWPDKNASFAPIDTCGFPKDAYYFYQSQWSQSDVLHLFPHWTWSGKEGTVIPVLCYTNCDSVELFVNGKSYGQKSYQFPYPGMSGNYGHYDPLRLQTVTSDLHLSWDVIYEPGVLRAVGKRQGNIVSVKEIRTAGLPNRIELIPDREAITADGRDVVHVVVSIKDEDGNTVPDAESLVSFVIEGEGRLIGVDNGKPDSHESFKATERHAFHGLCMAIVQSSSSSGEIRITAASSGIRPDTVSIRTLAESSEPLIPALFSPK</sequence>
<feature type="domain" description="DUF4982" evidence="7">
    <location>
        <begin position="605"/>
        <end position="683"/>
    </location>
</feature>
<name>A0ABX1Z2Y2_9BACL</name>
<dbReference type="InterPro" id="IPR006104">
    <property type="entry name" value="Glyco_hydro_2_N"/>
</dbReference>
<proteinExistence type="inferred from homology"/>
<evidence type="ECO:0000313" key="9">
    <source>
        <dbReference type="EMBL" id="NOU87607.1"/>
    </source>
</evidence>
<evidence type="ECO:0000259" key="6">
    <source>
        <dbReference type="Pfam" id="PF02837"/>
    </source>
</evidence>
<dbReference type="PRINTS" id="PR00132">
    <property type="entry name" value="GLHYDRLASE2"/>
</dbReference>
<gene>
    <name evidence="9" type="ORF">GC102_17765</name>
</gene>
<comment type="caution">
    <text evidence="9">The sequence shown here is derived from an EMBL/GenBank/DDBJ whole genome shotgun (WGS) entry which is preliminary data.</text>
</comment>
<accession>A0ABX1Z2Y2</accession>
<evidence type="ECO:0000259" key="5">
    <source>
        <dbReference type="Pfam" id="PF02836"/>
    </source>
</evidence>
<evidence type="ECO:0000313" key="10">
    <source>
        <dbReference type="Proteomes" id="UP000658690"/>
    </source>
</evidence>
<dbReference type="InterPro" id="IPR013783">
    <property type="entry name" value="Ig-like_fold"/>
</dbReference>
<dbReference type="InterPro" id="IPR023232">
    <property type="entry name" value="Glyco_hydro_2_AS"/>
</dbReference>
<evidence type="ECO:0000259" key="4">
    <source>
        <dbReference type="Pfam" id="PF00703"/>
    </source>
</evidence>